<sequence length="163" mass="18734">MNKKVVLGTVLSLSFISMSYAADPWMGPEWTKKFCDYWNQNLQTTMAEWAEYNVKKEKGYKTIQFYRQDCNPHKKVEVRIKYENGKAVCIYGGEAKDPNPEFVMYATDQNWKSLAKGEFGFMGMGIMSKMTFQGSKVEAMKFMEPFKAFLIGLGKVPYSDSCP</sequence>
<dbReference type="KEGG" id="saf:SULAZ_0720"/>
<dbReference type="Gene3D" id="3.30.1050.10">
    <property type="entry name" value="SCP2 sterol-binding domain"/>
    <property type="match status" value="1"/>
</dbReference>
<accession>C1DUB8</accession>
<proteinExistence type="predicted"/>
<evidence type="ECO:0000313" key="3">
    <source>
        <dbReference type="EMBL" id="ACN99376.1"/>
    </source>
</evidence>
<protein>
    <recommendedName>
        <fullName evidence="2">SCP2 domain-containing protein</fullName>
    </recommendedName>
</protein>
<feature type="domain" description="SCP2" evidence="2">
    <location>
        <begin position="50"/>
        <end position="147"/>
    </location>
</feature>
<keyword evidence="1" id="KW-0732">Signal</keyword>
<dbReference type="OrthoDB" id="13708at2"/>
<reference evidence="3 4" key="1">
    <citation type="journal article" date="2009" name="J. Bacteriol.">
        <title>Complete and draft genome sequences of six members of the Aquificales.</title>
        <authorList>
            <person name="Reysenbach A.L."/>
            <person name="Hamamura N."/>
            <person name="Podar M."/>
            <person name="Griffiths E."/>
            <person name="Ferreira S."/>
            <person name="Hochstein R."/>
            <person name="Heidelberg J."/>
            <person name="Johnson J."/>
            <person name="Mead D."/>
            <person name="Pohorille A."/>
            <person name="Sarmiento M."/>
            <person name="Schweighofer K."/>
            <person name="Seshadri R."/>
            <person name="Voytek M.A."/>
        </authorList>
    </citation>
    <scope>NUCLEOTIDE SEQUENCE [LARGE SCALE GENOMIC DNA]</scope>
    <source>
        <strain evidence="4">Az-Fu1 / DSM 15241 / OCM 825</strain>
    </source>
</reference>
<evidence type="ECO:0000256" key="1">
    <source>
        <dbReference type="SAM" id="SignalP"/>
    </source>
</evidence>
<dbReference type="EMBL" id="CP001229">
    <property type="protein sequence ID" value="ACN99376.1"/>
    <property type="molecule type" value="Genomic_DNA"/>
</dbReference>
<organism evidence="3 4">
    <name type="scientific">Sulfurihydrogenibium azorense (strain DSM 15241 / OCM 825 / Az-Fu1)</name>
    <dbReference type="NCBI Taxonomy" id="204536"/>
    <lineage>
        <taxon>Bacteria</taxon>
        <taxon>Pseudomonadati</taxon>
        <taxon>Aquificota</taxon>
        <taxon>Aquificia</taxon>
        <taxon>Aquificales</taxon>
        <taxon>Hydrogenothermaceae</taxon>
        <taxon>Sulfurihydrogenibium</taxon>
    </lineage>
</organism>
<gene>
    <name evidence="3" type="ordered locus">SULAZ_0720</name>
</gene>
<dbReference type="RefSeq" id="WP_012674694.1">
    <property type="nucleotide sequence ID" value="NC_012438.1"/>
</dbReference>
<dbReference type="InterPro" id="IPR036527">
    <property type="entry name" value="SCP2_sterol-bd_dom_sf"/>
</dbReference>
<name>C1DUB8_SULAA</name>
<dbReference type="eggNOG" id="COG3255">
    <property type="taxonomic scope" value="Bacteria"/>
</dbReference>
<feature type="signal peptide" evidence="1">
    <location>
        <begin position="1"/>
        <end position="21"/>
    </location>
</feature>
<keyword evidence="4" id="KW-1185">Reference proteome</keyword>
<dbReference type="InterPro" id="IPR003033">
    <property type="entry name" value="SCP2_sterol-bd_dom"/>
</dbReference>
<evidence type="ECO:0000259" key="2">
    <source>
        <dbReference type="Pfam" id="PF02036"/>
    </source>
</evidence>
<dbReference type="Proteomes" id="UP000001369">
    <property type="component" value="Chromosome"/>
</dbReference>
<feature type="chain" id="PRO_5002906276" description="SCP2 domain-containing protein" evidence="1">
    <location>
        <begin position="22"/>
        <end position="163"/>
    </location>
</feature>
<dbReference type="STRING" id="204536.SULAZ_0720"/>
<dbReference type="AlphaFoldDB" id="C1DUB8"/>
<dbReference type="HOGENOM" id="CLU_126936_0_0_0"/>
<dbReference type="SUPFAM" id="SSF55718">
    <property type="entry name" value="SCP-like"/>
    <property type="match status" value="1"/>
</dbReference>
<dbReference type="Pfam" id="PF02036">
    <property type="entry name" value="SCP2"/>
    <property type="match status" value="1"/>
</dbReference>
<evidence type="ECO:0000313" key="4">
    <source>
        <dbReference type="Proteomes" id="UP000001369"/>
    </source>
</evidence>